<dbReference type="Proteomes" id="UP000789739">
    <property type="component" value="Unassembled WGS sequence"/>
</dbReference>
<proteinExistence type="predicted"/>
<evidence type="ECO:0000313" key="2">
    <source>
        <dbReference type="EMBL" id="CAG8606340.1"/>
    </source>
</evidence>
<dbReference type="NCBIfam" id="TIGR01571">
    <property type="entry name" value="A_thal_Cys_rich"/>
    <property type="match status" value="1"/>
</dbReference>
<dbReference type="OrthoDB" id="1045822at2759"/>
<dbReference type="InterPro" id="IPR006461">
    <property type="entry name" value="PLAC_motif_containing"/>
</dbReference>
<feature type="compositionally biased region" description="Basic and acidic residues" evidence="1">
    <location>
        <begin position="1"/>
        <end position="12"/>
    </location>
</feature>
<dbReference type="AlphaFoldDB" id="A0A9N9GJE4"/>
<sequence>MDSYPETKETKEGASQPPPYEPQPGMSVPQEQPRVVDTSRQSRWKADLFDCFAVPSLCIKTCFLPCVTYAETKEKMNNNNMSFSTNCLCYCCAVYTGFDCCLATMTRGEIRAQQGINGDFVEDACTHLWCGCCALVQEHREFDDESSQ</sequence>
<organism evidence="2 3">
    <name type="scientific">Paraglomus brasilianum</name>
    <dbReference type="NCBI Taxonomy" id="144538"/>
    <lineage>
        <taxon>Eukaryota</taxon>
        <taxon>Fungi</taxon>
        <taxon>Fungi incertae sedis</taxon>
        <taxon>Mucoromycota</taxon>
        <taxon>Glomeromycotina</taxon>
        <taxon>Glomeromycetes</taxon>
        <taxon>Paraglomerales</taxon>
        <taxon>Paraglomeraceae</taxon>
        <taxon>Paraglomus</taxon>
    </lineage>
</organism>
<keyword evidence="3" id="KW-1185">Reference proteome</keyword>
<comment type="caution">
    <text evidence="2">The sequence shown here is derived from an EMBL/GenBank/DDBJ whole genome shotgun (WGS) entry which is preliminary data.</text>
</comment>
<feature type="region of interest" description="Disordered" evidence="1">
    <location>
        <begin position="1"/>
        <end position="39"/>
    </location>
</feature>
<name>A0A9N9GJE4_9GLOM</name>
<protein>
    <submittedName>
        <fullName evidence="2">8811_t:CDS:1</fullName>
    </submittedName>
</protein>
<reference evidence="2" key="1">
    <citation type="submission" date="2021-06" db="EMBL/GenBank/DDBJ databases">
        <authorList>
            <person name="Kallberg Y."/>
            <person name="Tangrot J."/>
            <person name="Rosling A."/>
        </authorList>
    </citation>
    <scope>NUCLEOTIDE SEQUENCE</scope>
    <source>
        <strain evidence="2">BR232B</strain>
    </source>
</reference>
<dbReference type="PANTHER" id="PTHR15907">
    <property type="entry name" value="DUF614 FAMILY PROTEIN-RELATED"/>
    <property type="match status" value="1"/>
</dbReference>
<gene>
    <name evidence="2" type="ORF">PBRASI_LOCUS7922</name>
</gene>
<accession>A0A9N9GJE4</accession>
<dbReference type="EMBL" id="CAJVPI010001312">
    <property type="protein sequence ID" value="CAG8606340.1"/>
    <property type="molecule type" value="Genomic_DNA"/>
</dbReference>
<evidence type="ECO:0000256" key="1">
    <source>
        <dbReference type="SAM" id="MobiDB-lite"/>
    </source>
</evidence>
<dbReference type="Pfam" id="PF04749">
    <property type="entry name" value="PLAC8"/>
    <property type="match status" value="1"/>
</dbReference>
<evidence type="ECO:0000313" key="3">
    <source>
        <dbReference type="Proteomes" id="UP000789739"/>
    </source>
</evidence>